<dbReference type="SUPFAM" id="SSF142984">
    <property type="entry name" value="Nqo1 middle domain-like"/>
    <property type="match status" value="1"/>
</dbReference>
<gene>
    <name evidence="12" type="ORF">Aco04nite_47470</name>
</gene>
<dbReference type="Gene3D" id="1.20.1440.230">
    <property type="entry name" value="NADH-ubiquinone oxidoreductase 51kDa subunit, iron-sulphur binding domain"/>
    <property type="match status" value="1"/>
</dbReference>
<dbReference type="Pfam" id="PF01512">
    <property type="entry name" value="Complex1_51K"/>
    <property type="match status" value="1"/>
</dbReference>
<evidence type="ECO:0000256" key="2">
    <source>
        <dbReference type="ARBA" id="ARBA00001966"/>
    </source>
</evidence>
<dbReference type="GO" id="GO:0045333">
    <property type="term" value="P:cellular respiration"/>
    <property type="evidence" value="ECO:0007669"/>
    <property type="project" value="TreeGrafter"/>
</dbReference>
<dbReference type="InterPro" id="IPR011538">
    <property type="entry name" value="Nuo51_FMN-bd"/>
</dbReference>
<keyword evidence="9" id="KW-0411">Iron-sulfur</keyword>
<evidence type="ECO:0000256" key="5">
    <source>
        <dbReference type="ARBA" id="ARBA00022630"/>
    </source>
</evidence>
<evidence type="ECO:0000256" key="4">
    <source>
        <dbReference type="ARBA" id="ARBA00022485"/>
    </source>
</evidence>
<dbReference type="InterPro" id="IPR050837">
    <property type="entry name" value="ComplexI_51kDa_subunit"/>
</dbReference>
<evidence type="ECO:0000256" key="1">
    <source>
        <dbReference type="ARBA" id="ARBA00001917"/>
    </source>
</evidence>
<evidence type="ECO:0000256" key="3">
    <source>
        <dbReference type="ARBA" id="ARBA00007523"/>
    </source>
</evidence>
<evidence type="ECO:0000256" key="8">
    <source>
        <dbReference type="ARBA" id="ARBA00023004"/>
    </source>
</evidence>
<dbReference type="Pfam" id="PF10589">
    <property type="entry name" value="NADH_4Fe-4S"/>
    <property type="match status" value="1"/>
</dbReference>
<keyword evidence="8" id="KW-0408">Iron</keyword>
<dbReference type="SUPFAM" id="SSF140490">
    <property type="entry name" value="Nqo1C-terminal domain-like"/>
    <property type="match status" value="1"/>
</dbReference>
<feature type="domain" description="NADH-ubiquinone oxidoreductase 51kDa subunit iron-sulphur binding" evidence="11">
    <location>
        <begin position="313"/>
        <end position="400"/>
    </location>
</feature>
<dbReference type="RefSeq" id="WP_244876232.1">
    <property type="nucleotide sequence ID" value="NZ_BAAATW010000001.1"/>
</dbReference>
<dbReference type="Gene3D" id="3.10.20.600">
    <property type="match status" value="1"/>
</dbReference>
<comment type="cofactor">
    <cofactor evidence="1">
        <name>FMN</name>
        <dbReference type="ChEBI" id="CHEBI:58210"/>
    </cofactor>
</comment>
<evidence type="ECO:0000256" key="7">
    <source>
        <dbReference type="ARBA" id="ARBA00022723"/>
    </source>
</evidence>
<dbReference type="InterPro" id="IPR037225">
    <property type="entry name" value="Nuo51_FMN-bd_sf"/>
</dbReference>
<evidence type="ECO:0000256" key="9">
    <source>
        <dbReference type="ARBA" id="ARBA00023014"/>
    </source>
</evidence>
<comment type="caution">
    <text evidence="12">The sequence shown here is derived from an EMBL/GenBank/DDBJ whole genome shotgun (WGS) entry which is preliminary data.</text>
</comment>
<keyword evidence="4" id="KW-0004">4Fe-4S</keyword>
<evidence type="ECO:0000256" key="6">
    <source>
        <dbReference type="ARBA" id="ARBA00022643"/>
    </source>
</evidence>
<dbReference type="SUPFAM" id="SSF142019">
    <property type="entry name" value="Nqo1 FMN-binding domain-like"/>
    <property type="match status" value="1"/>
</dbReference>
<keyword evidence="5" id="KW-0285">Flavoprotein</keyword>
<dbReference type="PANTHER" id="PTHR11780:SF10">
    <property type="entry name" value="NADH DEHYDROGENASE [UBIQUINONE] FLAVOPROTEIN 1, MITOCHONDRIAL"/>
    <property type="match status" value="1"/>
</dbReference>
<name>A0A919VUL5_9ACTN</name>
<keyword evidence="7" id="KW-0479">Metal-binding</keyword>
<dbReference type="GO" id="GO:0003954">
    <property type="term" value="F:NADH dehydrogenase activity"/>
    <property type="evidence" value="ECO:0007669"/>
    <property type="project" value="TreeGrafter"/>
</dbReference>
<evidence type="ECO:0000259" key="11">
    <source>
        <dbReference type="Pfam" id="PF10589"/>
    </source>
</evidence>
<keyword evidence="6" id="KW-0288">FMN</keyword>
<dbReference type="GO" id="GO:0051539">
    <property type="term" value="F:4 iron, 4 sulfur cluster binding"/>
    <property type="evidence" value="ECO:0007669"/>
    <property type="project" value="UniProtKB-KW"/>
</dbReference>
<dbReference type="Gene3D" id="3.40.50.11540">
    <property type="entry name" value="NADH-ubiquinone oxidoreductase 51kDa subunit"/>
    <property type="match status" value="1"/>
</dbReference>
<sequence length="411" mass="41694">MTVVDVLPGVGRRLLAGSTDGRLDTHLARYARPPRLDGVQLVGLLRDAGLTGRGGAGFPTWRKVEAVLGASGVPVVVGNGSEGEPASGKDRALMAYQPHLVLDGLQIVAGAVGARQAYLYVAAASAVGVRAALGDRRGAGLDPVPVSVVVAPERFVAGEESAVVNAVAGRAAVPSDKRVRVTEAGVGGAPTLVQNVETLAHLALIARFGPHWFREAGTAEEPGTFLATVGGAVGVPGVVEAGYGVRLGDLVDAAGGPAERLQAVLVGGYHGGWVPALPELAVSRAGLAPYGASPGAGIVVALPVGVCGLVETARIAGYLAGEVAGQCGPCVNGLPRLATTLTDLAHRRGRAGLGREVDAVREVERLSLLVSGRGACRHPDGSVRMIRSAMRTFDADVAAHLAGRCVAEEAR</sequence>
<protein>
    <submittedName>
        <fullName evidence="12">NADH dehydrogenase</fullName>
    </submittedName>
</protein>
<proteinExistence type="inferred from homology"/>
<evidence type="ECO:0000259" key="10">
    <source>
        <dbReference type="Pfam" id="PF01512"/>
    </source>
</evidence>
<dbReference type="InterPro" id="IPR019575">
    <property type="entry name" value="Nuop51_4Fe4S-bd"/>
</dbReference>
<dbReference type="AlphaFoldDB" id="A0A919VUL5"/>
<dbReference type="EMBL" id="BOQP01000025">
    <property type="protein sequence ID" value="GIM75865.1"/>
    <property type="molecule type" value="Genomic_DNA"/>
</dbReference>
<dbReference type="Proteomes" id="UP000680865">
    <property type="component" value="Unassembled WGS sequence"/>
</dbReference>
<accession>A0A919VUL5</accession>
<comment type="cofactor">
    <cofactor evidence="2">
        <name>[4Fe-4S] cluster</name>
        <dbReference type="ChEBI" id="CHEBI:49883"/>
    </cofactor>
</comment>
<keyword evidence="13" id="KW-1185">Reference proteome</keyword>
<feature type="domain" description="NADH-ubiquinone oxidoreductase 51kDa subunit FMN-binding" evidence="10">
    <location>
        <begin position="46"/>
        <end position="202"/>
    </location>
</feature>
<evidence type="ECO:0000313" key="12">
    <source>
        <dbReference type="EMBL" id="GIM75865.1"/>
    </source>
</evidence>
<dbReference type="GO" id="GO:0046872">
    <property type="term" value="F:metal ion binding"/>
    <property type="evidence" value="ECO:0007669"/>
    <property type="project" value="UniProtKB-KW"/>
</dbReference>
<dbReference type="PANTHER" id="PTHR11780">
    <property type="entry name" value="NADH-UBIQUINONE OXIDOREDUCTASE FLAVOPROTEIN 1 NDUFV1"/>
    <property type="match status" value="1"/>
</dbReference>
<evidence type="ECO:0000313" key="13">
    <source>
        <dbReference type="Proteomes" id="UP000680865"/>
    </source>
</evidence>
<reference evidence="12" key="1">
    <citation type="submission" date="2021-03" db="EMBL/GenBank/DDBJ databases">
        <title>Whole genome shotgun sequence of Actinoplanes consettensis NBRC 14913.</title>
        <authorList>
            <person name="Komaki H."/>
            <person name="Tamura T."/>
        </authorList>
    </citation>
    <scope>NUCLEOTIDE SEQUENCE</scope>
    <source>
        <strain evidence="12">NBRC 14913</strain>
    </source>
</reference>
<organism evidence="12 13">
    <name type="scientific">Winogradskya consettensis</name>
    <dbReference type="NCBI Taxonomy" id="113560"/>
    <lineage>
        <taxon>Bacteria</taxon>
        <taxon>Bacillati</taxon>
        <taxon>Actinomycetota</taxon>
        <taxon>Actinomycetes</taxon>
        <taxon>Micromonosporales</taxon>
        <taxon>Micromonosporaceae</taxon>
        <taxon>Winogradskya</taxon>
    </lineage>
</organism>
<comment type="similarity">
    <text evidence="3">Belongs to the complex I 51 kDa subunit family.</text>
</comment>
<dbReference type="InterPro" id="IPR037207">
    <property type="entry name" value="Nuop51_4Fe4S-bd_sf"/>
</dbReference>